<evidence type="ECO:0000256" key="12">
    <source>
        <dbReference type="ARBA" id="ARBA00083868"/>
    </source>
</evidence>
<protein>
    <recommendedName>
        <fullName evidence="11">Ecdysteroid-phosphate phosphatase</fullName>
    </recommendedName>
    <alternativeName>
        <fullName evidence="12">Protein UBASH3A homolog</fullName>
    </alternativeName>
</protein>
<dbReference type="GO" id="GO:0102531">
    <property type="term" value="F:ecdysteroid-phosphate phosphatase activity"/>
    <property type="evidence" value="ECO:0007669"/>
    <property type="project" value="UniProtKB-ARBA"/>
</dbReference>
<comment type="subcellular location">
    <subcellularLocation>
        <location evidence="2">Cytoplasm</location>
        <location evidence="2">Cytosol</location>
    </subcellularLocation>
    <subcellularLocation>
        <location evidence="1">Nucleus</location>
    </subcellularLocation>
</comment>
<dbReference type="STRING" id="35525.A0A164WED7"/>
<keyword evidence="7" id="KW-0539">Nucleus</keyword>
<dbReference type="FunFam" id="2.30.30.40:FF:000052">
    <property type="entry name" value="Ubiquitin-associated and SH3 domain-containing protein B"/>
    <property type="match status" value="1"/>
</dbReference>
<dbReference type="CDD" id="cd14301">
    <property type="entry name" value="UBA_UBS3B"/>
    <property type="match status" value="1"/>
</dbReference>
<evidence type="ECO:0000313" key="17">
    <source>
        <dbReference type="Proteomes" id="UP000076858"/>
    </source>
</evidence>
<evidence type="ECO:0000256" key="4">
    <source>
        <dbReference type="ARBA" id="ARBA00022490"/>
    </source>
</evidence>
<dbReference type="GO" id="GO:0005829">
    <property type="term" value="C:cytosol"/>
    <property type="evidence" value="ECO:0007669"/>
    <property type="project" value="UniProtKB-SubCell"/>
</dbReference>
<comment type="catalytic activity">
    <reaction evidence="10">
        <text>ecdysone 22-phosphate + H2O = ecdysone + phosphate</text>
        <dbReference type="Rhea" id="RHEA:63576"/>
        <dbReference type="ChEBI" id="CHEBI:15377"/>
        <dbReference type="ChEBI" id="CHEBI:16688"/>
        <dbReference type="ChEBI" id="CHEBI:43474"/>
        <dbReference type="ChEBI" id="CHEBI:147380"/>
    </reaction>
</comment>
<evidence type="ECO:0000256" key="5">
    <source>
        <dbReference type="ARBA" id="ARBA00022801"/>
    </source>
</evidence>
<proteinExistence type="predicted"/>
<dbReference type="SUPFAM" id="SSF55144">
    <property type="entry name" value="LigT-like"/>
    <property type="match status" value="1"/>
</dbReference>
<dbReference type="InterPro" id="IPR051710">
    <property type="entry name" value="Phosphatase_SH3-domain"/>
</dbReference>
<dbReference type="FunFam" id="1.10.8.10:FF:000053">
    <property type="entry name" value="Ubiquitin-associated and SH3 domain-containing, A"/>
    <property type="match status" value="1"/>
</dbReference>
<dbReference type="SMART" id="SM00165">
    <property type="entry name" value="UBA"/>
    <property type="match status" value="1"/>
</dbReference>
<dbReference type="Gene3D" id="2.30.30.40">
    <property type="entry name" value="SH3 Domains"/>
    <property type="match status" value="1"/>
</dbReference>
<sequence length="680" mass="76770">MAELPPRKNATPTKLTKLLISPLKVLLQMGFPKHRAEKALAATGYRNVQLASDWLLAHVNDPTLDDLQPREYLLYLCPSGFLQSQLQEFWARSAEECGRNGAHEFLPHVTLVPPFKVPDSAVPSIVSLLERIAEHENQPIPELRLETYISQNFMGFFLNQDSAEVIKVVASRFARELAQINIAAEAHTQALHLTLAYNFPSGQYSTLEYLVRNINPNTDASHWQLRLYSRDIRLSGKKVYKVIFPHVPRETDELELLLGDFVYVDPEACNNSIDGWIEGISWLTGCSGFLPKNYVEKTAESDAWTLHKSVELNPSADELDEIDGVSASSDQALRLLNQMSPELGCNNDTNSHRDQPTSTKVVAVRPTELSKCTENYANFNLDMAGLSPVVERPLAFKQGPRRLFIVRHGERIDFTFGTWIPYCFDETGKYVRKDLNMPLSVPKRQGSPESFYKDCPLTILGETQAGLLGQALRAVGGSNRIQHVYCSPSLRSLQTCQNILKGLEIEHSVPICLEPGLFEWLVWYQDSMPQFMTPSEMLDAGFRLRENHQYFIDFSELSDRRESAEQYYMRSHYVTQCALRCTEHIGGDVLLIGHASTLDACSRQLVGGLPRSAQELSRIVHRIPYCSLAAVQQCLPEESSLDDSPDETGSNKIKWKLIEPPVPPMTYSANLRFDWQTLLP</sequence>
<evidence type="ECO:0000313" key="16">
    <source>
        <dbReference type="EMBL" id="KZS13194.1"/>
    </source>
</evidence>
<comment type="catalytic activity">
    <reaction evidence="9">
        <text>2-deoxyecdysone 22-phosphate + H2O = 2-deoxyecdysone + phosphate</text>
        <dbReference type="Rhea" id="RHEA:63584"/>
        <dbReference type="ChEBI" id="CHEBI:15377"/>
        <dbReference type="ChEBI" id="CHEBI:19566"/>
        <dbReference type="ChEBI" id="CHEBI:43474"/>
        <dbReference type="ChEBI" id="CHEBI:147386"/>
    </reaction>
</comment>
<evidence type="ECO:0000256" key="6">
    <source>
        <dbReference type="ARBA" id="ARBA00022912"/>
    </source>
</evidence>
<dbReference type="GO" id="GO:0005634">
    <property type="term" value="C:nucleus"/>
    <property type="evidence" value="ECO:0007669"/>
    <property type="project" value="UniProtKB-SubCell"/>
</dbReference>
<dbReference type="Pfam" id="PF22562">
    <property type="entry name" value="UBA_7"/>
    <property type="match status" value="1"/>
</dbReference>
<dbReference type="GO" id="GO:0003993">
    <property type="term" value="F:acid phosphatase activity"/>
    <property type="evidence" value="ECO:0007669"/>
    <property type="project" value="UniProtKB-ARBA"/>
</dbReference>
<evidence type="ECO:0000256" key="7">
    <source>
        <dbReference type="ARBA" id="ARBA00023242"/>
    </source>
</evidence>
<dbReference type="Proteomes" id="UP000076858">
    <property type="component" value="Unassembled WGS sequence"/>
</dbReference>
<dbReference type="GO" id="GO:0004721">
    <property type="term" value="F:phosphoprotein phosphatase activity"/>
    <property type="evidence" value="ECO:0007669"/>
    <property type="project" value="UniProtKB-KW"/>
</dbReference>
<evidence type="ECO:0000259" key="14">
    <source>
        <dbReference type="PROSITE" id="PS50002"/>
    </source>
</evidence>
<feature type="domain" description="SH3" evidence="14">
    <location>
        <begin position="235"/>
        <end position="300"/>
    </location>
</feature>
<dbReference type="SMART" id="SM00326">
    <property type="entry name" value="SH3"/>
    <property type="match status" value="1"/>
</dbReference>
<evidence type="ECO:0000256" key="3">
    <source>
        <dbReference type="ARBA" id="ARBA00022443"/>
    </source>
</evidence>
<keyword evidence="5" id="KW-0378">Hydrolase</keyword>
<feature type="domain" description="UBA" evidence="15">
    <location>
        <begin position="14"/>
        <end position="58"/>
    </location>
</feature>
<dbReference type="AlphaFoldDB" id="A0A164WED7"/>
<evidence type="ECO:0000256" key="10">
    <source>
        <dbReference type="ARBA" id="ARBA00052011"/>
    </source>
</evidence>
<dbReference type="OrthoDB" id="414418at2759"/>
<keyword evidence="6" id="KW-0904">Protein phosphatase</keyword>
<name>A0A164WED7_9CRUS</name>
<dbReference type="PROSITE" id="PS50030">
    <property type="entry name" value="UBA"/>
    <property type="match status" value="1"/>
</dbReference>
<dbReference type="InterPro" id="IPR001452">
    <property type="entry name" value="SH3_domain"/>
</dbReference>
<keyword evidence="4" id="KW-0963">Cytoplasm</keyword>
<dbReference type="InterPro" id="IPR029033">
    <property type="entry name" value="His_PPase_superfam"/>
</dbReference>
<dbReference type="Pfam" id="PF00300">
    <property type="entry name" value="His_Phos_1"/>
    <property type="match status" value="1"/>
</dbReference>
<dbReference type="InterPro" id="IPR013078">
    <property type="entry name" value="His_Pase_superF_clade-1"/>
</dbReference>
<evidence type="ECO:0000256" key="8">
    <source>
        <dbReference type="ARBA" id="ARBA00050567"/>
    </source>
</evidence>
<comment type="catalytic activity">
    <reaction evidence="8">
        <text>20-hydroxyecdysone 22-phosphate + H2O = 20-hydroxyecdysone + phosphate</text>
        <dbReference type="Rhea" id="RHEA:63580"/>
        <dbReference type="ChEBI" id="CHEBI:15377"/>
        <dbReference type="ChEBI" id="CHEBI:16587"/>
        <dbReference type="ChEBI" id="CHEBI:43474"/>
        <dbReference type="ChEBI" id="CHEBI:147382"/>
    </reaction>
</comment>
<dbReference type="SUPFAM" id="SSF50044">
    <property type="entry name" value="SH3-domain"/>
    <property type="match status" value="1"/>
</dbReference>
<gene>
    <name evidence="16" type="ORF">APZ42_021640</name>
</gene>
<organism evidence="16 17">
    <name type="scientific">Daphnia magna</name>
    <dbReference type="NCBI Taxonomy" id="35525"/>
    <lineage>
        <taxon>Eukaryota</taxon>
        <taxon>Metazoa</taxon>
        <taxon>Ecdysozoa</taxon>
        <taxon>Arthropoda</taxon>
        <taxon>Crustacea</taxon>
        <taxon>Branchiopoda</taxon>
        <taxon>Diplostraca</taxon>
        <taxon>Cladocera</taxon>
        <taxon>Anomopoda</taxon>
        <taxon>Daphniidae</taxon>
        <taxon>Daphnia</taxon>
    </lineage>
</organism>
<dbReference type="Gene3D" id="3.90.1140.10">
    <property type="entry name" value="Cyclic phosphodiesterase"/>
    <property type="match status" value="1"/>
</dbReference>
<keyword evidence="3 13" id="KW-0728">SH3 domain</keyword>
<dbReference type="Gene3D" id="1.10.8.10">
    <property type="entry name" value="DNA helicase RuvA subunit, C-terminal domain"/>
    <property type="match status" value="1"/>
</dbReference>
<evidence type="ECO:0000256" key="9">
    <source>
        <dbReference type="ARBA" id="ARBA00051991"/>
    </source>
</evidence>
<dbReference type="Pfam" id="PF14604">
    <property type="entry name" value="SH3_9"/>
    <property type="match status" value="1"/>
</dbReference>
<dbReference type="InterPro" id="IPR009060">
    <property type="entry name" value="UBA-like_sf"/>
</dbReference>
<dbReference type="InterPro" id="IPR015940">
    <property type="entry name" value="UBA"/>
</dbReference>
<dbReference type="PROSITE" id="PS50002">
    <property type="entry name" value="SH3"/>
    <property type="match status" value="1"/>
</dbReference>
<dbReference type="SUPFAM" id="SSF53254">
    <property type="entry name" value="Phosphoglycerate mutase-like"/>
    <property type="match status" value="1"/>
</dbReference>
<dbReference type="InterPro" id="IPR036028">
    <property type="entry name" value="SH3-like_dom_sf"/>
</dbReference>
<dbReference type="CDD" id="cd11791">
    <property type="entry name" value="SH3_UBASH3"/>
    <property type="match status" value="1"/>
</dbReference>
<evidence type="ECO:0000256" key="11">
    <source>
        <dbReference type="ARBA" id="ARBA00074288"/>
    </source>
</evidence>
<dbReference type="CDD" id="cd07067">
    <property type="entry name" value="HP_PGM_like"/>
    <property type="match status" value="1"/>
</dbReference>
<dbReference type="PANTHER" id="PTHR16469:SF27">
    <property type="entry name" value="UBIQUITIN-ASSOCIATED AND SH3 DOMAIN-CONTAINING BA-RELATED"/>
    <property type="match status" value="1"/>
</dbReference>
<dbReference type="InterPro" id="IPR009097">
    <property type="entry name" value="Cyclic_Pdiesterase"/>
</dbReference>
<dbReference type="FunFam" id="3.40.50.1240:FF:000032">
    <property type="entry name" value="Blast:Protein UBASH3A homolog"/>
    <property type="match status" value="1"/>
</dbReference>
<accession>A0A164WED7</accession>
<reference evidence="16 17" key="1">
    <citation type="submission" date="2016-03" db="EMBL/GenBank/DDBJ databases">
        <title>EvidentialGene: Evidence-directed Construction of Genes on Genomes.</title>
        <authorList>
            <person name="Gilbert D.G."/>
            <person name="Choi J.-H."/>
            <person name="Mockaitis K."/>
            <person name="Colbourne J."/>
            <person name="Pfrender M."/>
        </authorList>
    </citation>
    <scope>NUCLEOTIDE SEQUENCE [LARGE SCALE GENOMIC DNA]</scope>
    <source>
        <strain evidence="16 17">Xinb3</strain>
        <tissue evidence="16">Complete organism</tissue>
    </source>
</reference>
<comment type="caution">
    <text evidence="16">The sequence shown here is derived from an EMBL/GenBank/DDBJ whole genome shotgun (WGS) entry which is preliminary data.</text>
</comment>
<dbReference type="SUPFAM" id="SSF46934">
    <property type="entry name" value="UBA-like"/>
    <property type="match status" value="1"/>
</dbReference>
<evidence type="ECO:0000259" key="15">
    <source>
        <dbReference type="PROSITE" id="PS50030"/>
    </source>
</evidence>
<evidence type="ECO:0000256" key="13">
    <source>
        <dbReference type="PROSITE-ProRule" id="PRU00192"/>
    </source>
</evidence>
<evidence type="ECO:0000256" key="1">
    <source>
        <dbReference type="ARBA" id="ARBA00004123"/>
    </source>
</evidence>
<dbReference type="PANTHER" id="PTHR16469">
    <property type="entry name" value="UBIQUITIN-ASSOCIATED AND SH3 DOMAIN-CONTAINING BA-RELATED"/>
    <property type="match status" value="1"/>
</dbReference>
<dbReference type="EMBL" id="LRGB01001253">
    <property type="protein sequence ID" value="KZS13194.1"/>
    <property type="molecule type" value="Genomic_DNA"/>
</dbReference>
<keyword evidence="17" id="KW-1185">Reference proteome</keyword>
<dbReference type="Gene3D" id="3.40.50.1240">
    <property type="entry name" value="Phosphoglycerate mutase-like"/>
    <property type="match status" value="1"/>
</dbReference>
<evidence type="ECO:0000256" key="2">
    <source>
        <dbReference type="ARBA" id="ARBA00004514"/>
    </source>
</evidence>